<evidence type="ECO:0000256" key="7">
    <source>
        <dbReference type="RuleBase" id="RU003654"/>
    </source>
</evidence>
<dbReference type="Proteomes" id="UP000189705">
    <property type="component" value="Unplaced"/>
</dbReference>
<feature type="binding site" evidence="5">
    <location>
        <position position="44"/>
    </location>
    <ligand>
        <name>Ca(2+)</name>
        <dbReference type="ChEBI" id="CHEBI:29108"/>
    </ligand>
</feature>
<protein>
    <recommendedName>
        <fullName evidence="8">Phospholipase A2</fullName>
        <ecNumber evidence="8">3.1.1.4</ecNumber>
    </recommendedName>
</protein>
<keyword evidence="10" id="KW-1185">Reference proteome</keyword>
<dbReference type="SUPFAM" id="SSF48619">
    <property type="entry name" value="Phospholipase A2, PLA2"/>
    <property type="match status" value="1"/>
</dbReference>
<proteinExistence type="inferred from homology"/>
<feature type="disulfide bond" evidence="6">
    <location>
        <begin position="56"/>
        <end position="108"/>
    </location>
</feature>
<dbReference type="FunFam" id="1.20.90.10:FF:000001">
    <property type="entry name" value="Basic phospholipase A2 homolog"/>
    <property type="match status" value="1"/>
</dbReference>
<feature type="binding site" evidence="5">
    <location>
        <position position="40"/>
    </location>
    <ligand>
        <name>Ca(2+)</name>
        <dbReference type="ChEBI" id="CHEBI:29108"/>
    </ligand>
</feature>
<feature type="active site" evidence="4">
    <location>
        <position position="102"/>
    </location>
</feature>
<evidence type="ECO:0000259" key="9">
    <source>
        <dbReference type="SMART" id="SM00085"/>
    </source>
</evidence>
<dbReference type="CDD" id="cd00125">
    <property type="entry name" value="PLA2c"/>
    <property type="match status" value="1"/>
</dbReference>
<dbReference type="GO" id="GO:0005543">
    <property type="term" value="F:phospholipid binding"/>
    <property type="evidence" value="ECO:0007669"/>
    <property type="project" value="TreeGrafter"/>
</dbReference>
<keyword evidence="8" id="KW-0443">Lipid metabolism</keyword>
<evidence type="ECO:0000256" key="8">
    <source>
        <dbReference type="RuleBase" id="RU361236"/>
    </source>
</evidence>
<keyword evidence="3 6" id="KW-1015">Disulfide bond</keyword>
<dbReference type="GO" id="GO:0047498">
    <property type="term" value="F:calcium-dependent phospholipase A2 activity"/>
    <property type="evidence" value="ECO:0007669"/>
    <property type="project" value="TreeGrafter"/>
</dbReference>
<reference evidence="11" key="1">
    <citation type="submission" date="2025-08" db="UniProtKB">
        <authorList>
            <consortium name="RefSeq"/>
        </authorList>
    </citation>
    <scope>IDENTIFICATION</scope>
</reference>
<feature type="disulfide bond" evidence="6">
    <location>
        <begin position="72"/>
        <end position="94"/>
    </location>
</feature>
<dbReference type="GO" id="GO:0006644">
    <property type="term" value="P:phospholipid metabolic process"/>
    <property type="evidence" value="ECO:0007669"/>
    <property type="project" value="InterPro"/>
</dbReference>
<gene>
    <name evidence="11" type="primary">LOC102372245</name>
</gene>
<evidence type="ECO:0000256" key="4">
    <source>
        <dbReference type="PIRSR" id="PIRSR601211-1"/>
    </source>
</evidence>
<comment type="cofactor">
    <cofactor evidence="5">
        <name>Ca(2+)</name>
        <dbReference type="ChEBI" id="CHEBI:29108"/>
    </cofactor>
    <text evidence="5">Binds 1 Ca(2+) ion per subunit.</text>
</comment>
<dbReference type="PROSITE" id="PS00118">
    <property type="entry name" value="PA2_HIS"/>
    <property type="match status" value="1"/>
</dbReference>
<dbReference type="GO" id="GO:0050482">
    <property type="term" value="P:arachidonate secretion"/>
    <property type="evidence" value="ECO:0007669"/>
    <property type="project" value="InterPro"/>
</dbReference>
<dbReference type="InParanoid" id="A0A1U7RYM3"/>
<dbReference type="RefSeq" id="XP_006031547.1">
    <property type="nucleotide sequence ID" value="XM_006031485.2"/>
</dbReference>
<feature type="disulfide bond" evidence="6">
    <location>
        <begin position="87"/>
        <end position="99"/>
    </location>
</feature>
<keyword evidence="2 8" id="KW-0964">Secreted</keyword>
<name>A0A1U7RYM3_ALLSI</name>
<dbReference type="STRING" id="38654.A0A1U7RYM3"/>
<dbReference type="Pfam" id="PF00068">
    <property type="entry name" value="Phospholip_A2_1"/>
    <property type="match status" value="1"/>
</dbReference>
<keyword evidence="8" id="KW-0378">Hydrolase</keyword>
<dbReference type="SMART" id="SM00085">
    <property type="entry name" value="PA2c"/>
    <property type="match status" value="1"/>
</dbReference>
<evidence type="ECO:0000256" key="3">
    <source>
        <dbReference type="ARBA" id="ARBA00023157"/>
    </source>
</evidence>
<feature type="disulfide bond" evidence="6">
    <location>
        <begin position="41"/>
        <end position="57"/>
    </location>
</feature>
<comment type="similarity">
    <text evidence="7">Belongs to the phospholipase A2 family.</text>
</comment>
<dbReference type="GO" id="GO:0016042">
    <property type="term" value="P:lipid catabolic process"/>
    <property type="evidence" value="ECO:0007669"/>
    <property type="project" value="InterPro"/>
</dbReference>
<feature type="domain" description="Phospholipase A2-like central" evidence="9">
    <location>
        <begin position="14"/>
        <end position="129"/>
    </location>
</feature>
<dbReference type="PANTHER" id="PTHR11716:SF9">
    <property type="entry name" value="PHOSPHOLIPASE A2, MEMBRANE ASSOCIATED"/>
    <property type="match status" value="1"/>
</dbReference>
<dbReference type="GeneID" id="102372245"/>
<dbReference type="InterPro" id="IPR036444">
    <property type="entry name" value="PLipase_A2_dom_sf"/>
</dbReference>
<accession>A0A1U7RYM3</accession>
<organism evidence="10 11">
    <name type="scientific">Alligator sinensis</name>
    <name type="common">Chinese alligator</name>
    <dbReference type="NCBI Taxonomy" id="38654"/>
    <lineage>
        <taxon>Eukaryota</taxon>
        <taxon>Metazoa</taxon>
        <taxon>Chordata</taxon>
        <taxon>Craniata</taxon>
        <taxon>Vertebrata</taxon>
        <taxon>Euteleostomi</taxon>
        <taxon>Archelosauria</taxon>
        <taxon>Archosauria</taxon>
        <taxon>Crocodylia</taxon>
        <taxon>Alligatoridae</taxon>
        <taxon>Alligatorinae</taxon>
        <taxon>Alligator</taxon>
    </lineage>
</organism>
<evidence type="ECO:0000313" key="10">
    <source>
        <dbReference type="Proteomes" id="UP000189705"/>
    </source>
</evidence>
<feature type="disulfide bond" evidence="6">
    <location>
        <begin position="63"/>
        <end position="101"/>
    </location>
</feature>
<dbReference type="InterPro" id="IPR001211">
    <property type="entry name" value="PLA2"/>
</dbReference>
<dbReference type="EC" id="3.1.1.4" evidence="8"/>
<keyword evidence="5" id="KW-0479">Metal-binding</keyword>
<evidence type="ECO:0000256" key="2">
    <source>
        <dbReference type="ARBA" id="ARBA00022525"/>
    </source>
</evidence>
<feature type="active site" evidence="4">
    <location>
        <position position="60"/>
    </location>
</feature>
<dbReference type="Gene3D" id="1.20.90.10">
    <property type="entry name" value="Phospholipase A2 domain"/>
    <property type="match status" value="1"/>
</dbReference>
<comment type="catalytic activity">
    <reaction evidence="8">
        <text>a 1,2-diacyl-sn-glycero-3-phosphocholine + H2O = a 1-acyl-sn-glycero-3-phosphocholine + a fatty acid + H(+)</text>
        <dbReference type="Rhea" id="RHEA:15801"/>
        <dbReference type="ChEBI" id="CHEBI:15377"/>
        <dbReference type="ChEBI" id="CHEBI:15378"/>
        <dbReference type="ChEBI" id="CHEBI:28868"/>
        <dbReference type="ChEBI" id="CHEBI:57643"/>
        <dbReference type="ChEBI" id="CHEBI:58168"/>
        <dbReference type="EC" id="3.1.1.4"/>
    </reaction>
</comment>
<dbReference type="AlphaFoldDB" id="A0A1U7RYM3"/>
<sequence length="135" mass="14906">MKLVFVDVVLAHGDASQFEEMIKATTGKNALLSYNGYGCFCGLGGKGTPVDATDRCCYAHDCCYRRAKQRGCKNPVTTSYNHRIITCLDASNSCKREFCDCDRAAALCFKRTLSTYKGSYLFYPSKKCGGKKLTC</sequence>
<dbReference type="GO" id="GO:0042130">
    <property type="term" value="P:negative regulation of T cell proliferation"/>
    <property type="evidence" value="ECO:0007669"/>
    <property type="project" value="TreeGrafter"/>
</dbReference>
<dbReference type="InterPro" id="IPR033113">
    <property type="entry name" value="PLA2_histidine"/>
</dbReference>
<keyword evidence="5 8" id="KW-0106">Calcium</keyword>
<evidence type="ECO:0000256" key="5">
    <source>
        <dbReference type="PIRSR" id="PIRSR601211-2"/>
    </source>
</evidence>
<feature type="binding site" evidence="5">
    <location>
        <position position="42"/>
    </location>
    <ligand>
        <name>Ca(2+)</name>
        <dbReference type="ChEBI" id="CHEBI:29108"/>
    </ligand>
</feature>
<dbReference type="GO" id="GO:0005509">
    <property type="term" value="F:calcium ion binding"/>
    <property type="evidence" value="ECO:0007669"/>
    <property type="project" value="InterPro"/>
</dbReference>
<dbReference type="GO" id="GO:0005576">
    <property type="term" value="C:extracellular region"/>
    <property type="evidence" value="ECO:0007669"/>
    <property type="project" value="UniProtKB-SubCell"/>
</dbReference>
<dbReference type="OrthoDB" id="5841574at2759"/>
<dbReference type="InterPro" id="IPR016090">
    <property type="entry name" value="PLA2-like_dom"/>
</dbReference>
<dbReference type="KEGG" id="asn:102372245"/>
<evidence type="ECO:0000256" key="1">
    <source>
        <dbReference type="ARBA" id="ARBA00004613"/>
    </source>
</evidence>
<dbReference type="eggNOG" id="KOG4087">
    <property type="taxonomic scope" value="Eukaryota"/>
</dbReference>
<dbReference type="PRINTS" id="PR00389">
    <property type="entry name" value="PHPHLIPASEA2"/>
</dbReference>
<comment type="subcellular location">
    <subcellularLocation>
        <location evidence="1 8">Secreted</location>
    </subcellularLocation>
</comment>
<feature type="binding site" evidence="5">
    <location>
        <position position="61"/>
    </location>
    <ligand>
        <name>Ca(2+)</name>
        <dbReference type="ChEBI" id="CHEBI:29108"/>
    </ligand>
</feature>
<dbReference type="PANTHER" id="PTHR11716">
    <property type="entry name" value="PHOSPHOLIPASE A2 FAMILY MEMBER"/>
    <property type="match status" value="1"/>
</dbReference>
<evidence type="ECO:0000313" key="11">
    <source>
        <dbReference type="RefSeq" id="XP_006031547.1"/>
    </source>
</evidence>
<evidence type="ECO:0000256" key="6">
    <source>
        <dbReference type="PIRSR" id="PIRSR601211-3"/>
    </source>
</evidence>